<dbReference type="InterPro" id="IPR001214">
    <property type="entry name" value="SET_dom"/>
</dbReference>
<dbReference type="GO" id="GO:0005634">
    <property type="term" value="C:nucleus"/>
    <property type="evidence" value="ECO:0007669"/>
    <property type="project" value="UniProtKB-SubCell"/>
</dbReference>
<comment type="subcellular location">
    <subcellularLocation>
        <location evidence="1">Nucleus</location>
    </subcellularLocation>
</comment>
<feature type="domain" description="C2H2-type" evidence="5">
    <location>
        <begin position="384"/>
        <end position="411"/>
    </location>
</feature>
<evidence type="ECO:0000259" key="5">
    <source>
        <dbReference type="PROSITE" id="PS50157"/>
    </source>
</evidence>
<dbReference type="Gene3D" id="2.170.270.10">
    <property type="entry name" value="SET domain"/>
    <property type="match status" value="1"/>
</dbReference>
<dbReference type="Gene3D" id="3.30.160.60">
    <property type="entry name" value="Classic Zinc Finger"/>
    <property type="match status" value="1"/>
</dbReference>
<organism evidence="6 7">
    <name type="scientific">Potamilus streckersoni</name>
    <dbReference type="NCBI Taxonomy" id="2493646"/>
    <lineage>
        <taxon>Eukaryota</taxon>
        <taxon>Metazoa</taxon>
        <taxon>Spiralia</taxon>
        <taxon>Lophotrochozoa</taxon>
        <taxon>Mollusca</taxon>
        <taxon>Bivalvia</taxon>
        <taxon>Autobranchia</taxon>
        <taxon>Heteroconchia</taxon>
        <taxon>Palaeoheterodonta</taxon>
        <taxon>Unionida</taxon>
        <taxon>Unionoidea</taxon>
        <taxon>Unionidae</taxon>
        <taxon>Ambleminae</taxon>
        <taxon>Lampsilini</taxon>
        <taxon>Potamilus</taxon>
    </lineage>
</organism>
<evidence type="ECO:0000313" key="7">
    <source>
        <dbReference type="Proteomes" id="UP001195483"/>
    </source>
</evidence>
<evidence type="ECO:0000256" key="1">
    <source>
        <dbReference type="ARBA" id="ARBA00004123"/>
    </source>
</evidence>
<dbReference type="Pfam" id="PF00096">
    <property type="entry name" value="zf-C2H2"/>
    <property type="match status" value="1"/>
</dbReference>
<dbReference type="InterPro" id="IPR046341">
    <property type="entry name" value="SET_dom_sf"/>
</dbReference>
<sequence length="445" mass="51615">MSIPHTNVSTLPCKLETVYYLQSKLYRIDLRDERNTSAIEWLPYIQPSRTEEEQNMEAYMKDDGKVYYRTLRIIRAKETLFVWYSKDFAQILGIPALKWSYATDTNRVYYCELCGEKFRFPFPYLAHIRFRCSKRDQLNGTSCMEHTDSQAVYTHPVSDRIIVDFWNVKSGKRKSNQENVENSPKQKMVKGQKGCQDGFHSEQLDLSFATDFNIKEAWSAFRRVKKNEQFNESDEKNSDNYSIQQDMEQLRAFQNTMTHPETKVMNSKSLVSFNNLDIGGFNNIGMLFASNLMLSAGNMGLHFPVTDASPYGYLVTQVGNSLNKDLKEGRVGNGVSDKQLFAEELSKYQFPAPSSSYPIDKMLHNPASLMMTQPALIASHSSQNWCAKCNASFRMTSDLVYHMRSHHKREFDPVKKKRDDKLMCKVCEETFKERHHLTRHMSAHD</sequence>
<comment type="caution">
    <text evidence="6">The sequence shown here is derived from an EMBL/GenBank/DDBJ whole genome shotgun (WGS) entry which is preliminary data.</text>
</comment>
<evidence type="ECO:0000256" key="4">
    <source>
        <dbReference type="SAM" id="MobiDB-lite"/>
    </source>
</evidence>
<keyword evidence="3" id="KW-0863">Zinc-finger</keyword>
<name>A0AAE0T324_9BIVA</name>
<keyword evidence="2" id="KW-0539">Nucleus</keyword>
<reference evidence="6" key="1">
    <citation type="journal article" date="2021" name="Genome Biol. Evol.">
        <title>A High-Quality Reference Genome for a Parasitic Bivalve with Doubly Uniparental Inheritance (Bivalvia: Unionida).</title>
        <authorList>
            <person name="Smith C.H."/>
        </authorList>
    </citation>
    <scope>NUCLEOTIDE SEQUENCE</scope>
    <source>
        <strain evidence="6">CHS0354</strain>
    </source>
</reference>
<evidence type="ECO:0000313" key="6">
    <source>
        <dbReference type="EMBL" id="KAK3602464.1"/>
    </source>
</evidence>
<dbReference type="PROSITE" id="PS00028">
    <property type="entry name" value="ZINC_FINGER_C2H2_1"/>
    <property type="match status" value="2"/>
</dbReference>
<dbReference type="InterPro" id="IPR052296">
    <property type="entry name" value="TR-Histone_Methyltrans"/>
</dbReference>
<gene>
    <name evidence="6" type="ORF">CHS0354_005933</name>
</gene>
<dbReference type="GO" id="GO:0008270">
    <property type="term" value="F:zinc ion binding"/>
    <property type="evidence" value="ECO:0007669"/>
    <property type="project" value="UniProtKB-KW"/>
</dbReference>
<keyword evidence="3" id="KW-0479">Metal-binding</keyword>
<protein>
    <recommendedName>
        <fullName evidence="5">C2H2-type domain-containing protein</fullName>
    </recommendedName>
</protein>
<dbReference type="SMART" id="SM00355">
    <property type="entry name" value="ZnF_C2H2"/>
    <property type="match status" value="3"/>
</dbReference>
<dbReference type="InterPro" id="IPR013087">
    <property type="entry name" value="Znf_C2H2_type"/>
</dbReference>
<feature type="domain" description="C2H2-type" evidence="5">
    <location>
        <begin position="422"/>
        <end position="445"/>
    </location>
</feature>
<dbReference type="Proteomes" id="UP001195483">
    <property type="component" value="Unassembled WGS sequence"/>
</dbReference>
<dbReference type="EMBL" id="JAEAOA010000421">
    <property type="protein sequence ID" value="KAK3602464.1"/>
    <property type="molecule type" value="Genomic_DNA"/>
</dbReference>
<accession>A0AAE0T324</accession>
<keyword evidence="3" id="KW-0862">Zinc</keyword>
<feature type="region of interest" description="Disordered" evidence="4">
    <location>
        <begin position="174"/>
        <end position="194"/>
    </location>
</feature>
<dbReference type="SUPFAM" id="SSF57667">
    <property type="entry name" value="beta-beta-alpha zinc fingers"/>
    <property type="match status" value="1"/>
</dbReference>
<dbReference type="Pfam" id="PF21549">
    <property type="entry name" value="PRDM2_PR"/>
    <property type="match status" value="1"/>
</dbReference>
<reference evidence="6" key="2">
    <citation type="journal article" date="2021" name="Genome Biol. Evol.">
        <title>Developing a high-quality reference genome for a parasitic bivalve with doubly uniparental inheritance (Bivalvia: Unionida).</title>
        <authorList>
            <person name="Smith C.H."/>
        </authorList>
    </citation>
    <scope>NUCLEOTIDE SEQUENCE</scope>
    <source>
        <strain evidence="6">CHS0354</strain>
        <tissue evidence="6">Mantle</tissue>
    </source>
</reference>
<evidence type="ECO:0000256" key="3">
    <source>
        <dbReference type="PROSITE-ProRule" id="PRU00042"/>
    </source>
</evidence>
<proteinExistence type="predicted"/>
<dbReference type="PANTHER" id="PTHR16516:SF4">
    <property type="entry name" value="C2H2-TYPE DOMAIN-CONTAINING PROTEIN"/>
    <property type="match status" value="1"/>
</dbReference>
<dbReference type="GO" id="GO:0006355">
    <property type="term" value="P:regulation of DNA-templated transcription"/>
    <property type="evidence" value="ECO:0007669"/>
    <property type="project" value="TreeGrafter"/>
</dbReference>
<dbReference type="AlphaFoldDB" id="A0AAE0T324"/>
<evidence type="ECO:0000256" key="2">
    <source>
        <dbReference type="ARBA" id="ARBA00023242"/>
    </source>
</evidence>
<dbReference type="PROSITE" id="PS50157">
    <property type="entry name" value="ZINC_FINGER_C2H2_2"/>
    <property type="match status" value="2"/>
</dbReference>
<reference evidence="6" key="3">
    <citation type="submission" date="2023-05" db="EMBL/GenBank/DDBJ databases">
        <authorList>
            <person name="Smith C.H."/>
        </authorList>
    </citation>
    <scope>NUCLEOTIDE SEQUENCE</scope>
    <source>
        <strain evidence="6">CHS0354</strain>
        <tissue evidence="6">Mantle</tissue>
    </source>
</reference>
<dbReference type="PANTHER" id="PTHR16516">
    <property type="entry name" value="AGAP007109-PA"/>
    <property type="match status" value="1"/>
</dbReference>
<dbReference type="InterPro" id="IPR036236">
    <property type="entry name" value="Znf_C2H2_sf"/>
</dbReference>
<keyword evidence="7" id="KW-1185">Reference proteome</keyword>